<keyword evidence="2" id="KW-0813">Transport</keyword>
<comment type="caution">
    <text evidence="9">The sequence shown here is derived from an EMBL/GenBank/DDBJ whole genome shotgun (WGS) entry which is preliminary data.</text>
</comment>
<feature type="transmembrane region" description="Helical" evidence="7">
    <location>
        <begin position="407"/>
        <end position="428"/>
    </location>
</feature>
<evidence type="ECO:0000313" key="10">
    <source>
        <dbReference type="Proteomes" id="UP001165074"/>
    </source>
</evidence>
<dbReference type="SUPFAM" id="SSF103473">
    <property type="entry name" value="MFS general substrate transporter"/>
    <property type="match status" value="1"/>
</dbReference>
<feature type="transmembrane region" description="Helical" evidence="7">
    <location>
        <begin position="234"/>
        <end position="253"/>
    </location>
</feature>
<evidence type="ECO:0000313" key="9">
    <source>
        <dbReference type="EMBL" id="GLY87407.1"/>
    </source>
</evidence>
<evidence type="ECO:0000256" key="4">
    <source>
        <dbReference type="ARBA" id="ARBA00022692"/>
    </source>
</evidence>
<evidence type="ECO:0000256" key="2">
    <source>
        <dbReference type="ARBA" id="ARBA00022448"/>
    </source>
</evidence>
<evidence type="ECO:0000256" key="1">
    <source>
        <dbReference type="ARBA" id="ARBA00004651"/>
    </source>
</evidence>
<protein>
    <submittedName>
        <fullName evidence="9">MFS transporter</fullName>
    </submittedName>
</protein>
<feature type="transmembrane region" description="Helical" evidence="7">
    <location>
        <begin position="366"/>
        <end position="386"/>
    </location>
</feature>
<dbReference type="CDD" id="cd17503">
    <property type="entry name" value="MFS_LmrB_MDR_like"/>
    <property type="match status" value="1"/>
</dbReference>
<feature type="transmembrane region" description="Helical" evidence="7">
    <location>
        <begin position="143"/>
        <end position="165"/>
    </location>
</feature>
<feature type="transmembrane region" description="Helical" evidence="7">
    <location>
        <begin position="274"/>
        <end position="299"/>
    </location>
</feature>
<dbReference type="InterPro" id="IPR011701">
    <property type="entry name" value="MFS"/>
</dbReference>
<dbReference type="InterPro" id="IPR036259">
    <property type="entry name" value="MFS_trans_sf"/>
</dbReference>
<reference evidence="9" key="1">
    <citation type="submission" date="2023-03" db="EMBL/GenBank/DDBJ databases">
        <title>Actinoallomurus iriomotensis NBRC 103684.</title>
        <authorList>
            <person name="Ichikawa N."/>
            <person name="Sato H."/>
            <person name="Tonouchi N."/>
        </authorList>
    </citation>
    <scope>NUCLEOTIDE SEQUENCE</scope>
    <source>
        <strain evidence="9">NBRC 103684</strain>
    </source>
</reference>
<keyword evidence="10" id="KW-1185">Reference proteome</keyword>
<accession>A0A9W6S7Y7</accession>
<proteinExistence type="predicted"/>
<dbReference type="Gene3D" id="1.20.1250.20">
    <property type="entry name" value="MFS general substrate transporter like domains"/>
    <property type="match status" value="1"/>
</dbReference>
<name>A0A9W6S7Y7_9ACTN</name>
<evidence type="ECO:0000256" key="5">
    <source>
        <dbReference type="ARBA" id="ARBA00022989"/>
    </source>
</evidence>
<dbReference type="AlphaFoldDB" id="A0A9W6S7Y7"/>
<sequence length="489" mass="51448">MTSRTGPATTVIEPDLTRIALAVVVGAIMTVLDITIVNVAINKLAHDFQTPLSTIQWTLTGYTLALSMSIPLTAWTIRRFGAKTMWITALVLFVGGSALCGASWSVLSLIIFRVLQGFGGGLLMPVGQTMLATAAGPQRMGRMMTVISVPAMLAPVLGPVLGGAILDTLSWRWLFLINLPVGAIALLLAVRLLPRDPDRKAGDRIDITGLALLSPGLAALVYGLSQAGNDNLRLLAGTATGLLLLAVFTIRAIRMAGGNTRPLVDVTTFRHRAFTTSVAALFTYSAAVFGLLVVLPIYFQTVQGRSPAATGLLLAPFGLGAMLTMPMAGRMTDRSGPRGVTLAGLLIMMLGTVPFTQLQADTSTTVLTASLFTIGLGHGMIAPPLMAAAFQGLNRSEMPSATTTANILARVGTSVGTAALAVILQIYLRAGLHRSTTLTDVAKNRTPHALSVLTDAFAHTLWWTFGIAAIALVPTVLIPPRPTIRPTET</sequence>
<gene>
    <name evidence="9" type="ORF">Airi02_053360</name>
</gene>
<dbReference type="PROSITE" id="PS50850">
    <property type="entry name" value="MFS"/>
    <property type="match status" value="1"/>
</dbReference>
<dbReference type="PANTHER" id="PTHR23501">
    <property type="entry name" value="MAJOR FACILITATOR SUPERFAMILY"/>
    <property type="match status" value="1"/>
</dbReference>
<feature type="transmembrane region" description="Helical" evidence="7">
    <location>
        <begin position="20"/>
        <end position="41"/>
    </location>
</feature>
<dbReference type="Proteomes" id="UP001165074">
    <property type="component" value="Unassembled WGS sequence"/>
</dbReference>
<dbReference type="Gene3D" id="1.20.1720.10">
    <property type="entry name" value="Multidrug resistance protein D"/>
    <property type="match status" value="1"/>
</dbReference>
<feature type="transmembrane region" description="Helical" evidence="7">
    <location>
        <begin position="460"/>
        <end position="478"/>
    </location>
</feature>
<feature type="transmembrane region" description="Helical" evidence="7">
    <location>
        <begin position="205"/>
        <end position="222"/>
    </location>
</feature>
<feature type="transmembrane region" description="Helical" evidence="7">
    <location>
        <begin position="84"/>
        <end position="104"/>
    </location>
</feature>
<evidence type="ECO:0000256" key="6">
    <source>
        <dbReference type="ARBA" id="ARBA00023136"/>
    </source>
</evidence>
<dbReference type="EMBL" id="BSTK01000008">
    <property type="protein sequence ID" value="GLY87407.1"/>
    <property type="molecule type" value="Genomic_DNA"/>
</dbReference>
<feature type="domain" description="Major facilitator superfamily (MFS) profile" evidence="8">
    <location>
        <begin position="19"/>
        <end position="483"/>
    </location>
</feature>
<dbReference type="InterPro" id="IPR020846">
    <property type="entry name" value="MFS_dom"/>
</dbReference>
<dbReference type="RefSeq" id="WP_285576455.1">
    <property type="nucleotide sequence ID" value="NZ_BSTK01000008.1"/>
</dbReference>
<feature type="transmembrane region" description="Helical" evidence="7">
    <location>
        <begin position="61"/>
        <end position="77"/>
    </location>
</feature>
<dbReference type="Pfam" id="PF07690">
    <property type="entry name" value="MFS_1"/>
    <property type="match status" value="1"/>
</dbReference>
<evidence type="ECO:0000259" key="8">
    <source>
        <dbReference type="PROSITE" id="PS50850"/>
    </source>
</evidence>
<keyword evidence="5 7" id="KW-1133">Transmembrane helix</keyword>
<dbReference type="GO" id="GO:0022857">
    <property type="term" value="F:transmembrane transporter activity"/>
    <property type="evidence" value="ECO:0007669"/>
    <property type="project" value="InterPro"/>
</dbReference>
<dbReference type="PANTHER" id="PTHR23501:SF1">
    <property type="entry name" value="TRANSPORT PROTEIN HSRA-RELATED"/>
    <property type="match status" value="1"/>
</dbReference>
<dbReference type="NCBIfam" id="TIGR00711">
    <property type="entry name" value="efflux_EmrB"/>
    <property type="match status" value="1"/>
</dbReference>
<keyword evidence="3" id="KW-1003">Cell membrane</keyword>
<feature type="transmembrane region" description="Helical" evidence="7">
    <location>
        <begin position="171"/>
        <end position="193"/>
    </location>
</feature>
<comment type="subcellular location">
    <subcellularLocation>
        <location evidence="1">Cell membrane</location>
        <topology evidence="1">Multi-pass membrane protein</topology>
    </subcellularLocation>
</comment>
<feature type="transmembrane region" description="Helical" evidence="7">
    <location>
        <begin position="340"/>
        <end position="360"/>
    </location>
</feature>
<evidence type="ECO:0000256" key="3">
    <source>
        <dbReference type="ARBA" id="ARBA00022475"/>
    </source>
</evidence>
<evidence type="ECO:0000256" key="7">
    <source>
        <dbReference type="SAM" id="Phobius"/>
    </source>
</evidence>
<keyword evidence="6 7" id="KW-0472">Membrane</keyword>
<dbReference type="GO" id="GO:0005886">
    <property type="term" value="C:plasma membrane"/>
    <property type="evidence" value="ECO:0007669"/>
    <property type="project" value="UniProtKB-SubCell"/>
</dbReference>
<dbReference type="InterPro" id="IPR004638">
    <property type="entry name" value="EmrB-like"/>
</dbReference>
<keyword evidence="4 7" id="KW-0812">Transmembrane</keyword>
<organism evidence="9 10">
    <name type="scientific">Actinoallomurus iriomotensis</name>
    <dbReference type="NCBI Taxonomy" id="478107"/>
    <lineage>
        <taxon>Bacteria</taxon>
        <taxon>Bacillati</taxon>
        <taxon>Actinomycetota</taxon>
        <taxon>Actinomycetes</taxon>
        <taxon>Streptosporangiales</taxon>
        <taxon>Thermomonosporaceae</taxon>
        <taxon>Actinoallomurus</taxon>
    </lineage>
</organism>